<evidence type="ECO:0000256" key="7">
    <source>
        <dbReference type="SAM" id="MobiDB-lite"/>
    </source>
</evidence>
<proteinExistence type="inferred from homology"/>
<keyword evidence="4" id="KW-1015">Disulfide bond</keyword>
<dbReference type="PANTHER" id="PTHR45663:SF11">
    <property type="entry name" value="GEO12009P1"/>
    <property type="match status" value="1"/>
</dbReference>
<protein>
    <recommendedName>
        <fullName evidence="6">Thioredoxin</fullName>
    </recommendedName>
</protein>
<dbReference type="Gene3D" id="1.25.40.10">
    <property type="entry name" value="Tetratricopeptide repeat domain"/>
    <property type="match status" value="2"/>
</dbReference>
<dbReference type="InterPro" id="IPR013766">
    <property type="entry name" value="Thioredoxin_domain"/>
</dbReference>
<dbReference type="EMBL" id="JOKJ01000004">
    <property type="protein sequence ID" value="KEQ09974.1"/>
    <property type="molecule type" value="Genomic_DNA"/>
</dbReference>
<dbReference type="InterPro" id="IPR005746">
    <property type="entry name" value="Thioredoxin"/>
</dbReference>
<evidence type="ECO:0000256" key="3">
    <source>
        <dbReference type="ARBA" id="ARBA00022982"/>
    </source>
</evidence>
<keyword evidence="10" id="KW-1185">Reference proteome</keyword>
<evidence type="ECO:0000259" key="8">
    <source>
        <dbReference type="PROSITE" id="PS51352"/>
    </source>
</evidence>
<dbReference type="InterPro" id="IPR011990">
    <property type="entry name" value="TPR-like_helical_dom_sf"/>
</dbReference>
<dbReference type="GO" id="GO:0015035">
    <property type="term" value="F:protein-disulfide reductase activity"/>
    <property type="evidence" value="ECO:0007669"/>
    <property type="project" value="UniProtKB-UniRule"/>
</dbReference>
<dbReference type="SUPFAM" id="SSF52833">
    <property type="entry name" value="Thioredoxin-like"/>
    <property type="match status" value="1"/>
</dbReference>
<evidence type="ECO:0000256" key="5">
    <source>
        <dbReference type="ARBA" id="ARBA00023284"/>
    </source>
</evidence>
<organism evidence="9 10">
    <name type="scientific">Pseudorhizobium pelagicum</name>
    <dbReference type="NCBI Taxonomy" id="1509405"/>
    <lineage>
        <taxon>Bacteria</taxon>
        <taxon>Pseudomonadati</taxon>
        <taxon>Pseudomonadota</taxon>
        <taxon>Alphaproteobacteria</taxon>
        <taxon>Hyphomicrobiales</taxon>
        <taxon>Rhizobiaceae</taxon>
        <taxon>Rhizobium/Agrobacterium group</taxon>
        <taxon>Pseudorhizobium</taxon>
    </lineage>
</organism>
<evidence type="ECO:0000256" key="6">
    <source>
        <dbReference type="NCBIfam" id="TIGR01068"/>
    </source>
</evidence>
<dbReference type="GO" id="GO:0006950">
    <property type="term" value="P:response to stress"/>
    <property type="evidence" value="ECO:0007669"/>
    <property type="project" value="UniProtKB-ARBA"/>
</dbReference>
<dbReference type="Proteomes" id="UP000052167">
    <property type="component" value="Unassembled WGS sequence"/>
</dbReference>
<evidence type="ECO:0000313" key="9">
    <source>
        <dbReference type="EMBL" id="KEQ09974.1"/>
    </source>
</evidence>
<dbReference type="Pfam" id="PF14559">
    <property type="entry name" value="TPR_19"/>
    <property type="match status" value="1"/>
</dbReference>
<comment type="similarity">
    <text evidence="1">Belongs to the thioredoxin family.</text>
</comment>
<accession>A0A922TA86</accession>
<dbReference type="AlphaFoldDB" id="A0A922TA86"/>
<dbReference type="PROSITE" id="PS00194">
    <property type="entry name" value="THIOREDOXIN_1"/>
    <property type="match status" value="1"/>
</dbReference>
<reference evidence="9 10" key="1">
    <citation type="submission" date="2014-06" db="EMBL/GenBank/DDBJ databases">
        <title>Rhizobium pelagicum/R2-400B4.</title>
        <authorList>
            <person name="Kimes N.E."/>
            <person name="Lopez-Perez M."/>
        </authorList>
    </citation>
    <scope>NUCLEOTIDE SEQUENCE [LARGE SCALE GENOMIC DNA]</scope>
    <source>
        <strain evidence="9 10">R2-400B4</strain>
    </source>
</reference>
<keyword evidence="3" id="KW-0249">Electron transport</keyword>
<sequence length="330" mass="35087">MSGTDNPYGGGSYGGQMTGSAQFGGPAAPAPAQASTPAGGLIKDTSTAAFAADVIDESRRQPVLVDFWAPWCGPCKQLTPILERVVTEAQGRVKLVKLNIDDHPAIPGQMGVQSIPAVVAFVDGRPVDGFMGAVPESQLRQFIDKVAGPAGADQAAEIEAALAEAEGLLVAGDVQAAAQLFGAVLQADPENAKAAAGLMRCMIELGDAARASQMLQSLPEEIAADPAIQAVARKLQQFEEARKLGDPSALEHELSLNPDHHETRMKLAKIRNAEGKRDEAAEHLLMIMRKDRTFDDDGARRQLLEFFEAWGPKDPATITARRRMSSILFA</sequence>
<dbReference type="PRINTS" id="PR00421">
    <property type="entry name" value="THIOREDOXIN"/>
</dbReference>
<dbReference type="RefSeq" id="WP_037164696.1">
    <property type="nucleotide sequence ID" value="NZ_CAJXID010000034.1"/>
</dbReference>
<evidence type="ECO:0000256" key="2">
    <source>
        <dbReference type="ARBA" id="ARBA00022448"/>
    </source>
</evidence>
<dbReference type="GO" id="GO:0005829">
    <property type="term" value="C:cytosol"/>
    <property type="evidence" value="ECO:0007669"/>
    <property type="project" value="TreeGrafter"/>
</dbReference>
<dbReference type="SUPFAM" id="SSF48452">
    <property type="entry name" value="TPR-like"/>
    <property type="match status" value="1"/>
</dbReference>
<evidence type="ECO:0000256" key="4">
    <source>
        <dbReference type="ARBA" id="ARBA00023157"/>
    </source>
</evidence>
<dbReference type="CDD" id="cd02956">
    <property type="entry name" value="ybbN"/>
    <property type="match status" value="1"/>
</dbReference>
<dbReference type="OrthoDB" id="9790390at2"/>
<keyword evidence="5" id="KW-0676">Redox-active center</keyword>
<dbReference type="InterPro" id="IPR036249">
    <property type="entry name" value="Thioredoxin-like_sf"/>
</dbReference>
<dbReference type="FunFam" id="3.40.30.10:FF:000001">
    <property type="entry name" value="Thioredoxin"/>
    <property type="match status" value="1"/>
</dbReference>
<feature type="compositionally biased region" description="Low complexity" evidence="7">
    <location>
        <begin position="19"/>
        <end position="39"/>
    </location>
</feature>
<comment type="caution">
    <text evidence="9">The sequence shown here is derived from an EMBL/GenBank/DDBJ whole genome shotgun (WGS) entry which is preliminary data.</text>
</comment>
<dbReference type="InterPro" id="IPR017937">
    <property type="entry name" value="Thioredoxin_CS"/>
</dbReference>
<dbReference type="GO" id="GO:0045454">
    <property type="term" value="P:cell redox homeostasis"/>
    <property type="evidence" value="ECO:0007669"/>
    <property type="project" value="TreeGrafter"/>
</dbReference>
<dbReference type="Gene3D" id="3.40.30.10">
    <property type="entry name" value="Glutaredoxin"/>
    <property type="match status" value="1"/>
</dbReference>
<dbReference type="PROSITE" id="PS51352">
    <property type="entry name" value="THIOREDOXIN_2"/>
    <property type="match status" value="1"/>
</dbReference>
<dbReference type="PANTHER" id="PTHR45663">
    <property type="entry name" value="GEO12009P1"/>
    <property type="match status" value="1"/>
</dbReference>
<keyword evidence="2" id="KW-0813">Transport</keyword>
<dbReference type="Pfam" id="PF14561">
    <property type="entry name" value="TPR_20"/>
    <property type="match status" value="1"/>
</dbReference>
<feature type="region of interest" description="Disordered" evidence="7">
    <location>
        <begin position="1"/>
        <end position="39"/>
    </location>
</feature>
<name>A0A922TA86_9HYPH</name>
<gene>
    <name evidence="9" type="ORF">GV68_18395</name>
</gene>
<feature type="compositionally biased region" description="Gly residues" evidence="7">
    <location>
        <begin position="8"/>
        <end position="17"/>
    </location>
</feature>
<evidence type="ECO:0000256" key="1">
    <source>
        <dbReference type="ARBA" id="ARBA00008987"/>
    </source>
</evidence>
<dbReference type="NCBIfam" id="TIGR01068">
    <property type="entry name" value="thioredoxin"/>
    <property type="match status" value="1"/>
</dbReference>
<evidence type="ECO:0000313" key="10">
    <source>
        <dbReference type="Proteomes" id="UP000052167"/>
    </source>
</evidence>
<feature type="domain" description="Thioredoxin" evidence="8">
    <location>
        <begin position="24"/>
        <end position="148"/>
    </location>
</feature>
<dbReference type="Pfam" id="PF00085">
    <property type="entry name" value="Thioredoxin"/>
    <property type="match status" value="1"/>
</dbReference>